<feature type="compositionally biased region" description="Low complexity" evidence="1">
    <location>
        <begin position="546"/>
        <end position="558"/>
    </location>
</feature>
<feature type="region of interest" description="Disordered" evidence="1">
    <location>
        <begin position="533"/>
        <end position="589"/>
    </location>
</feature>
<evidence type="ECO:0000256" key="2">
    <source>
        <dbReference type="SAM" id="Phobius"/>
    </source>
</evidence>
<protein>
    <recommendedName>
        <fullName evidence="5">Transmembrane protein</fullName>
    </recommendedName>
</protein>
<evidence type="ECO:0000256" key="1">
    <source>
        <dbReference type="SAM" id="MobiDB-lite"/>
    </source>
</evidence>
<name>A0ABQ5RQ32_9CHLO</name>
<dbReference type="EMBL" id="BSDZ01000004">
    <property type="protein sequence ID" value="GLI59423.1"/>
    <property type="molecule type" value="Genomic_DNA"/>
</dbReference>
<gene>
    <name evidence="3" type="ORF">VaNZ11_001306</name>
</gene>
<evidence type="ECO:0000313" key="4">
    <source>
        <dbReference type="Proteomes" id="UP001165090"/>
    </source>
</evidence>
<evidence type="ECO:0008006" key="5">
    <source>
        <dbReference type="Google" id="ProtNLM"/>
    </source>
</evidence>
<keyword evidence="2" id="KW-0812">Transmembrane</keyword>
<keyword evidence="2" id="KW-1133">Transmembrane helix</keyword>
<accession>A0ABQ5RQ32</accession>
<feature type="transmembrane region" description="Helical" evidence="2">
    <location>
        <begin position="56"/>
        <end position="77"/>
    </location>
</feature>
<keyword evidence="2" id="KW-0472">Membrane</keyword>
<reference evidence="3 4" key="1">
    <citation type="journal article" date="2023" name="IScience">
        <title>Expanded male sex-determining region conserved during the evolution of homothallism in the green alga Volvox.</title>
        <authorList>
            <person name="Yamamoto K."/>
            <person name="Matsuzaki R."/>
            <person name="Mahakham W."/>
            <person name="Heman W."/>
            <person name="Sekimoto H."/>
            <person name="Kawachi M."/>
            <person name="Minakuchi Y."/>
            <person name="Toyoda A."/>
            <person name="Nozaki H."/>
        </authorList>
    </citation>
    <scope>NUCLEOTIDE SEQUENCE [LARGE SCALE GENOMIC DNA]</scope>
    <source>
        <strain evidence="3 4">NIES-4468</strain>
    </source>
</reference>
<proteinExistence type="predicted"/>
<organism evidence="3 4">
    <name type="scientific">Volvox africanus</name>
    <dbReference type="NCBI Taxonomy" id="51714"/>
    <lineage>
        <taxon>Eukaryota</taxon>
        <taxon>Viridiplantae</taxon>
        <taxon>Chlorophyta</taxon>
        <taxon>core chlorophytes</taxon>
        <taxon>Chlorophyceae</taxon>
        <taxon>CS clade</taxon>
        <taxon>Chlamydomonadales</taxon>
        <taxon>Volvocaceae</taxon>
        <taxon>Volvox</taxon>
    </lineage>
</organism>
<sequence>MQANYHVPFRSGRISEEEARQRDDISTTWQLGRLINSPEFISFNKNRLTTQKRRRLVVSIGCLAAFVAIVATLAVPLSNPQYLSSLTQQVQLQVVAQVQGVDWAHFGRTLSNLAVRQEDVTAATINSTASYELVEDAQAEPLHYTWNTTAAVPEGVEVVQAEITAVPVPAPADPAVLSATEAETSTITVPPSMTTTAETEVAVSVEPDLYAQPVTSSALSATIPDQPFSTITTDPAPVLEPELSAANATTDSVVVSRQHRSHLAEEIEFDSMSTYELSYMLVEPIHGLDSAPNVTERDVADLDTGTFSVTVLTVASSVLILLWGTAFVAYVAASHAEFGYVFTDNVGITDWDSPVHTDISDALVEDAEQPLLADAQTGGLGNASCADAVGVARSAVPGPITAAKVSSSIVVEEMSPIVSDSFYADSPSTSSTQAQLSPLLHAALHDAAASQTKPPGVPCSLGSYKSPVPFAVALMTPAEPPSLFPGFPTLSPSGSQTLPDGTAGNDAPCCVSAEDPSKVHAMEPATAELMAVEASSPVPPQSDNKSTSTWGSSNASSGDQNLFHRTVTPKNSEYNTSGSPGATPWPLTHAADEIPCSSAASRAHGGDLAIFDLDRFNDDGEEVISVSAVTKAEEAASAKKDVIAEPNYKALRRQIKLRFPSRKAVPSGNNDTPHNLDKTHLDVLYPDTCPTAGSDIVAISKLLVPFENAKSGADAATPTWPPMVRAPGKPAGSLDVQDDDLISVEAEKVVTCLLRDDPVPIIGGSWSDRTDRARSPSHSADGLCQVRQDPGRQYAAVAAATSVLLTNLKSHAKNVVLAACAEDEPKLRAAQGELHADSSRLLDLDLAPHSYTASAGACKALAYSTAGTPMSVLPNNSTTGNVSASDGGSWASIGSRVAADCSAPTHQSDDATCSPVLSVAPQILAPVVKPRSVADGSGSPTGDAWGQGQLPLPDDIDSYLAAMSVKRVSSAASVMAELQSTLAFTSLLINSASYQLYVAQKEAREWRACALSMEACLESLREKGLPAGASYSPVDDNAALAWKNNGTLACEAGSLSGDTSQGKVSGQGDSAAAVESLQAMQHNVHSGSPEDTSSVDGIMVESPMDAETSDVTTGDFESTDEMLDEEHGVLLNRASTAYTAASGALHNGFGVCETIAGTDSFDGGLCPTDVASSIIGPERDEPATIIISEVFDVVKEMVDFVVGSFAYEDTGEAPAVSPNNSVAMDYTFIFAALHSGCGSCGSVAKDDTSDDVTDASSACCSRVACPVCPVEVLEATPTQLIPAQGGYLPTHYSPNTRPLWRPRPVPYSV</sequence>
<comment type="caution">
    <text evidence="3">The sequence shown here is derived from an EMBL/GenBank/DDBJ whole genome shotgun (WGS) entry which is preliminary data.</text>
</comment>
<keyword evidence="4" id="KW-1185">Reference proteome</keyword>
<feature type="compositionally biased region" description="Polar residues" evidence="1">
    <location>
        <begin position="568"/>
        <end position="580"/>
    </location>
</feature>
<dbReference type="Proteomes" id="UP001165090">
    <property type="component" value="Unassembled WGS sequence"/>
</dbReference>
<evidence type="ECO:0000313" key="3">
    <source>
        <dbReference type="EMBL" id="GLI59423.1"/>
    </source>
</evidence>